<dbReference type="Pfam" id="PF13175">
    <property type="entry name" value="AAA_15"/>
    <property type="match status" value="1"/>
</dbReference>
<dbReference type="SUPFAM" id="SSF52540">
    <property type="entry name" value="P-loop containing nucleoside triphosphate hydrolases"/>
    <property type="match status" value="1"/>
</dbReference>
<evidence type="ECO:0000259" key="2">
    <source>
        <dbReference type="Pfam" id="PF20469"/>
    </source>
</evidence>
<dbReference type="InterPro" id="IPR041685">
    <property type="entry name" value="AAA_GajA/Old/RecF-like"/>
</dbReference>
<accession>A0AAQ3B066</accession>
<dbReference type="PANTHER" id="PTHR43581:SF4">
    <property type="entry name" value="ATP_GTP PHOSPHATASE"/>
    <property type="match status" value="1"/>
</dbReference>
<gene>
    <name evidence="3" type="ORF">PUN50_22755</name>
</gene>
<protein>
    <submittedName>
        <fullName evidence="3">AAA family ATPase</fullName>
    </submittedName>
</protein>
<dbReference type="Gene3D" id="3.40.50.300">
    <property type="entry name" value="P-loop containing nucleotide triphosphate hydrolases"/>
    <property type="match status" value="1"/>
</dbReference>
<dbReference type="Proteomes" id="UP001219537">
    <property type="component" value="Chromosome 2"/>
</dbReference>
<feature type="domain" description="Endonuclease GajA/Old nuclease/RecF-like AAA" evidence="1">
    <location>
        <begin position="1"/>
        <end position="392"/>
    </location>
</feature>
<reference evidence="3" key="1">
    <citation type="submission" date="2023-02" db="EMBL/GenBank/DDBJ databases">
        <title>Isolation, identification, and genome analysis of Vibrio campbellii in the Penaeus vannamei larvae stage.</title>
        <authorList>
            <person name="Huang T."/>
            <person name="Zhang B."/>
        </authorList>
    </citation>
    <scope>NUCLEOTIDE SEQUENCE</scope>
    <source>
        <strain evidence="3">20220413_1</strain>
    </source>
</reference>
<dbReference type="CDD" id="cd01026">
    <property type="entry name" value="TOPRIM_OLD"/>
    <property type="match status" value="1"/>
</dbReference>
<dbReference type="InterPro" id="IPR034139">
    <property type="entry name" value="TOPRIM_OLD"/>
</dbReference>
<evidence type="ECO:0000313" key="4">
    <source>
        <dbReference type="Proteomes" id="UP001219537"/>
    </source>
</evidence>
<dbReference type="PANTHER" id="PTHR43581">
    <property type="entry name" value="ATP/GTP PHOSPHATASE"/>
    <property type="match status" value="1"/>
</dbReference>
<evidence type="ECO:0000259" key="1">
    <source>
        <dbReference type="Pfam" id="PF13175"/>
    </source>
</evidence>
<dbReference type="Pfam" id="PF20469">
    <property type="entry name" value="OLD-like_TOPRIM"/>
    <property type="match status" value="1"/>
</dbReference>
<dbReference type="InterPro" id="IPR027417">
    <property type="entry name" value="P-loop_NTPase"/>
</dbReference>
<feature type="domain" description="OLD protein-like TOPRIM" evidence="2">
    <location>
        <begin position="444"/>
        <end position="507"/>
    </location>
</feature>
<dbReference type="RefSeq" id="WP_274291361.1">
    <property type="nucleotide sequence ID" value="NZ_CP117989.1"/>
</dbReference>
<dbReference type="InterPro" id="IPR051396">
    <property type="entry name" value="Bact_Antivir_Def_Nuclease"/>
</dbReference>
<evidence type="ECO:0000313" key="3">
    <source>
        <dbReference type="EMBL" id="WDG10199.1"/>
    </source>
</evidence>
<dbReference type="AlphaFoldDB" id="A0AAQ3B066"/>
<proteinExistence type="predicted"/>
<organism evidence="3 4">
    <name type="scientific">Vibrio campbellii</name>
    <dbReference type="NCBI Taxonomy" id="680"/>
    <lineage>
        <taxon>Bacteria</taxon>
        <taxon>Pseudomonadati</taxon>
        <taxon>Pseudomonadota</taxon>
        <taxon>Gammaproteobacteria</taxon>
        <taxon>Vibrionales</taxon>
        <taxon>Vibrionaceae</taxon>
        <taxon>Vibrio</taxon>
    </lineage>
</organism>
<sequence>MKISKIQISNWRSIKDVSINFQDLMILIGQNNHGKSNVLNAILFFFGEIKPQDLDFNDGSDELYVEVTFDDLVASELSTFTKYVTADQKIKVRRTATKGGSLTYQGYTQSPVFEWLKDENASSYTTRSVAEGLEFYDLLPPSGRITKANIQNAQAQYIEANQADLEFNYELESTNFMGAKNVAKGIFGDVFYIPAVKVASDDYSNNSSSLFSKLYGRIISDISANSAGWVEAKETVASLFSLLNKQDTDGNPNTQRPTQLGEFETKLNEQLASWGSEVELEVLPPNVEDVFKANTQVWVNDGCKTDVSRKGNGLQRALSFALIKTLADILRNEQENGETTGRSSSQSMFFILEEPELYLHPQAQRALLESLTLLSNSTGVQVVLCTHSASLIDLSKYKSICIIRKESVEVGTKACQCEEELFIGNGKKDFNLSYWINPDRSELFFAKKVILAEGATEKTVIPFVAQTLGCFKHDYSVIDCGSKNNIPMYCNLLNKFKIPYVAVYDIDHQAHKDANARATSDAASQVIEDAINVTYGSSVTFVNDIEEELGMPRGFGGKPYAALEHISAETYSLPDQIRDKIINIYE</sequence>
<dbReference type="EMBL" id="CP117989">
    <property type="protein sequence ID" value="WDG10199.1"/>
    <property type="molecule type" value="Genomic_DNA"/>
</dbReference>
<name>A0AAQ3B066_9VIBR</name>